<keyword evidence="7" id="KW-1185">Reference proteome</keyword>
<dbReference type="InterPro" id="IPR004635">
    <property type="entry name" value="Pept_S49_SppA"/>
</dbReference>
<evidence type="ECO:0000256" key="3">
    <source>
        <dbReference type="ARBA" id="ARBA00022801"/>
    </source>
</evidence>
<gene>
    <name evidence="6" type="ORF">I858_001460</name>
</gene>
<dbReference type="InterPro" id="IPR002142">
    <property type="entry name" value="Peptidase_S49"/>
</dbReference>
<protein>
    <submittedName>
        <fullName evidence="6">Signal peptide peptidase SppA</fullName>
    </submittedName>
</protein>
<dbReference type="KEGG" id="pll:I858_001460"/>
<proteinExistence type="inferred from homology"/>
<dbReference type="OrthoDB" id="9764363at2"/>
<dbReference type="GO" id="GO:0004252">
    <property type="term" value="F:serine-type endopeptidase activity"/>
    <property type="evidence" value="ECO:0007669"/>
    <property type="project" value="InterPro"/>
</dbReference>
<feature type="domain" description="Peptidase S49" evidence="5">
    <location>
        <begin position="133"/>
        <end position="281"/>
    </location>
</feature>
<dbReference type="PRINTS" id="PR00127">
    <property type="entry name" value="CLPPROTEASEP"/>
</dbReference>
<dbReference type="EMBL" id="CP016540">
    <property type="protein sequence ID" value="ANU25745.1"/>
    <property type="molecule type" value="Genomic_DNA"/>
</dbReference>
<comment type="similarity">
    <text evidence="1">Belongs to the peptidase S49 family.</text>
</comment>
<dbReference type="InterPro" id="IPR029045">
    <property type="entry name" value="ClpP/crotonase-like_dom_sf"/>
</dbReference>
<dbReference type="AlphaFoldDB" id="A0A1B1RXS8"/>
<dbReference type="NCBIfam" id="TIGR00706">
    <property type="entry name" value="SppA_dom"/>
    <property type="match status" value="1"/>
</dbReference>
<keyword evidence="4" id="KW-0720">Serine protease</keyword>
<evidence type="ECO:0000313" key="7">
    <source>
        <dbReference type="Proteomes" id="UP000053354"/>
    </source>
</evidence>
<dbReference type="STRING" id="1302659.I858_001460"/>
<evidence type="ECO:0000259" key="5">
    <source>
        <dbReference type="Pfam" id="PF01343"/>
    </source>
</evidence>
<dbReference type="RefSeq" id="WP_065524315.1">
    <property type="nucleotide sequence ID" value="NZ_CP016540.2"/>
</dbReference>
<dbReference type="CDD" id="cd07023">
    <property type="entry name" value="S49_Sppa_N_C"/>
    <property type="match status" value="1"/>
</dbReference>
<dbReference type="Gene3D" id="3.90.226.10">
    <property type="entry name" value="2-enoyl-CoA Hydratase, Chain A, domain 1"/>
    <property type="match status" value="2"/>
</dbReference>
<evidence type="ECO:0000256" key="4">
    <source>
        <dbReference type="ARBA" id="ARBA00022825"/>
    </source>
</evidence>
<name>A0A1B1RXS8_9BACL</name>
<reference evidence="6" key="1">
    <citation type="submission" date="2016-10" db="EMBL/GenBank/DDBJ databases">
        <authorList>
            <person name="See-Too W.S."/>
        </authorList>
    </citation>
    <scope>NUCLEOTIDE SEQUENCE</scope>
    <source>
        <strain evidence="6">L10.15</strain>
    </source>
</reference>
<dbReference type="Pfam" id="PF01343">
    <property type="entry name" value="Peptidase_S49"/>
    <property type="match status" value="1"/>
</dbReference>
<sequence>MNTKRWIALIVAAAVLGISVVINSAFAFLQGSFAESIDEMMATTQSSVSEVVLESGDIDSRVAVLNVEGVIQDTGNTSSLFGTSGYNHSFFMEQLENIKEDPSVKAVVLAVNSPGGGVVESAEIYDKITEIQEETKKPFYVSMGAMAASGGYYIAAPADKIFVNEETLTGSIGVIMQSVNYGELAERYGVDFVTIKSGPYKDIMSPTREMTEDERALLQEMLDDSYESFVDVIEEGRDMTEKEVKAVADGRIMNGRQAVEANLADAIGFEEDVIEQVKADYDLGNAEVFQYGASEGWGSLLSMKMNSFFGNDIETQMISKLLTEYSSPRMMYLYGDK</sequence>
<dbReference type="Proteomes" id="UP000053354">
    <property type="component" value="Chromosome"/>
</dbReference>
<evidence type="ECO:0000313" key="6">
    <source>
        <dbReference type="EMBL" id="ANU25745.1"/>
    </source>
</evidence>
<evidence type="ECO:0000256" key="2">
    <source>
        <dbReference type="ARBA" id="ARBA00022670"/>
    </source>
</evidence>
<keyword evidence="2" id="KW-0645">Protease</keyword>
<organism evidence="6 7">
    <name type="scientific">Planococcus versutus</name>
    <dbReference type="NCBI Taxonomy" id="1302659"/>
    <lineage>
        <taxon>Bacteria</taxon>
        <taxon>Bacillati</taxon>
        <taxon>Bacillota</taxon>
        <taxon>Bacilli</taxon>
        <taxon>Bacillales</taxon>
        <taxon>Caryophanaceae</taxon>
        <taxon>Planococcus</taxon>
    </lineage>
</organism>
<accession>A0A1B1RXS8</accession>
<dbReference type="GO" id="GO:0004176">
    <property type="term" value="F:ATP-dependent peptidase activity"/>
    <property type="evidence" value="ECO:0007669"/>
    <property type="project" value="InterPro"/>
</dbReference>
<dbReference type="PANTHER" id="PTHR42987">
    <property type="entry name" value="PEPTIDASE S49"/>
    <property type="match status" value="1"/>
</dbReference>
<keyword evidence="3" id="KW-0378">Hydrolase</keyword>
<dbReference type="SUPFAM" id="SSF52096">
    <property type="entry name" value="ClpP/crotonase"/>
    <property type="match status" value="1"/>
</dbReference>
<dbReference type="InterPro" id="IPR001907">
    <property type="entry name" value="ClpP"/>
</dbReference>
<dbReference type="InterPro" id="IPR047272">
    <property type="entry name" value="S49_SppA_C"/>
</dbReference>
<dbReference type="GO" id="GO:0006508">
    <property type="term" value="P:proteolysis"/>
    <property type="evidence" value="ECO:0007669"/>
    <property type="project" value="UniProtKB-KW"/>
</dbReference>
<evidence type="ECO:0000256" key="1">
    <source>
        <dbReference type="ARBA" id="ARBA00008683"/>
    </source>
</evidence>
<dbReference type="PANTHER" id="PTHR42987:SF7">
    <property type="entry name" value="SIGNAL PEPTIDE PEPTIDASE SPPA-RELATED"/>
    <property type="match status" value="1"/>
</dbReference>